<keyword evidence="8 14" id="KW-0378">Hydrolase</keyword>
<dbReference type="InterPro" id="IPR008915">
    <property type="entry name" value="Peptidase_M50"/>
</dbReference>
<evidence type="ECO:0000259" key="16">
    <source>
        <dbReference type="Pfam" id="PF02163"/>
    </source>
</evidence>
<sequence>MRANLQIGHIGGINILVHWTFIFLIIWIVVSELYRGGDATSILFNIIVLIGIFASIILHELGHALVAKRFHIQTEKITLLPIGGMASFKRMPKSPKKEFLVSMAGPLVNLIIAIFLYYSIPVKVYFQMNFTEAFEFLMNFSLSSFLFYLFAANAVLFIFNLIPAFPMDGGRMLRALLAMKMSRIKATRIATSVAHIIAVLFLFSGLLYNPFLVIIAIFIFFSAFAENQMVQQKALLKGHAVEEAMMINMTTLLPDDPIDIAVNHIIFGTEKNFIVVEDHQVKGILYHKDIIDNSNKNLSVKEVMKTKFQLLKYSDNLVDAYNLIVNKKNAFIPVMKDDKLAGVIDATNLNEFLLLQAKLAY</sequence>
<keyword evidence="4 14" id="KW-0645">Protease</keyword>
<comment type="cofactor">
    <cofactor evidence="14">
        <name>Zn(2+)</name>
        <dbReference type="ChEBI" id="CHEBI:29105"/>
    </cofactor>
    <text evidence="14">Binds 1 zinc ion per subunit.</text>
</comment>
<evidence type="ECO:0000256" key="9">
    <source>
        <dbReference type="ARBA" id="ARBA00022833"/>
    </source>
</evidence>
<evidence type="ECO:0000256" key="4">
    <source>
        <dbReference type="ARBA" id="ARBA00022670"/>
    </source>
</evidence>
<keyword evidence="7" id="KW-0677">Repeat</keyword>
<evidence type="ECO:0000313" key="17">
    <source>
        <dbReference type="EMBL" id="MFH6771346.1"/>
    </source>
</evidence>
<dbReference type="InterPro" id="IPR000644">
    <property type="entry name" value="CBS_dom"/>
</dbReference>
<dbReference type="GO" id="GO:0006508">
    <property type="term" value="P:proteolysis"/>
    <property type="evidence" value="ECO:0007669"/>
    <property type="project" value="UniProtKB-KW"/>
</dbReference>
<keyword evidence="18" id="KW-1185">Reference proteome</keyword>
<dbReference type="InterPro" id="IPR016483">
    <property type="entry name" value="UCP006404_Pept_M50_CBS"/>
</dbReference>
<accession>A0ABW7MX13</accession>
<keyword evidence="9 14" id="KW-0862">Zinc</keyword>
<proteinExistence type="inferred from homology"/>
<dbReference type="PANTHER" id="PTHR39188">
    <property type="entry name" value="MEMBRANE-ASSOCIATED ZINC METALLOPROTEASE M50B"/>
    <property type="match status" value="1"/>
</dbReference>
<evidence type="ECO:0000256" key="8">
    <source>
        <dbReference type="ARBA" id="ARBA00022801"/>
    </source>
</evidence>
<dbReference type="RefSeq" id="WP_344740389.1">
    <property type="nucleotide sequence ID" value="NZ_BAABAY010000001.1"/>
</dbReference>
<feature type="transmembrane region" description="Helical" evidence="14">
    <location>
        <begin position="99"/>
        <end position="120"/>
    </location>
</feature>
<keyword evidence="6 14" id="KW-0479">Metal-binding</keyword>
<evidence type="ECO:0000313" key="18">
    <source>
        <dbReference type="Proteomes" id="UP001610100"/>
    </source>
</evidence>
<dbReference type="EMBL" id="JBAWKB010000001">
    <property type="protein sequence ID" value="MFH6771346.1"/>
    <property type="molecule type" value="Genomic_DNA"/>
</dbReference>
<evidence type="ECO:0000256" key="3">
    <source>
        <dbReference type="ARBA" id="ARBA00022475"/>
    </source>
</evidence>
<dbReference type="SUPFAM" id="SSF54631">
    <property type="entry name" value="CBS-domain pair"/>
    <property type="match status" value="1"/>
</dbReference>
<comment type="caution">
    <text evidence="14">Lacks conserved residue(s) required for the propagation of feature annotation.</text>
</comment>
<comment type="similarity">
    <text evidence="2 14">Belongs to the peptidase M50B family.</text>
</comment>
<evidence type="ECO:0000259" key="15">
    <source>
        <dbReference type="Pfam" id="PF00571"/>
    </source>
</evidence>
<evidence type="ECO:0000256" key="10">
    <source>
        <dbReference type="ARBA" id="ARBA00022989"/>
    </source>
</evidence>
<reference evidence="17 18" key="1">
    <citation type="submission" date="2024-02" db="EMBL/GenBank/DDBJ databases">
        <title>A Gaetbulibacter species isolated from tidal flats and genomic insights of their niches.</title>
        <authorList>
            <person name="Ye Y."/>
        </authorList>
    </citation>
    <scope>NUCLEOTIDE SEQUENCE [LARGE SCALE GENOMIC DNA]</scope>
    <source>
        <strain evidence="17 18">KYW382</strain>
    </source>
</reference>
<dbReference type="CDD" id="cd06164">
    <property type="entry name" value="S2P-M50_SpoIVFB_CBS"/>
    <property type="match status" value="1"/>
</dbReference>
<feature type="transmembrane region" description="Helical" evidence="14">
    <location>
        <begin position="12"/>
        <end position="30"/>
    </location>
</feature>
<feature type="domain" description="Peptidase M50" evidence="16">
    <location>
        <begin position="48"/>
        <end position="202"/>
    </location>
</feature>
<dbReference type="Pfam" id="PF02163">
    <property type="entry name" value="Peptidase_M50"/>
    <property type="match status" value="1"/>
</dbReference>
<keyword evidence="10 14" id="KW-1133">Transmembrane helix</keyword>
<keyword evidence="11 14" id="KW-0482">Metalloprotease</keyword>
<dbReference type="Pfam" id="PF00571">
    <property type="entry name" value="CBS"/>
    <property type="match status" value="1"/>
</dbReference>
<protein>
    <recommendedName>
        <fullName evidence="14">Zinc metalloprotease</fullName>
    </recommendedName>
</protein>
<comment type="subcellular location">
    <subcellularLocation>
        <location evidence="1">Cell membrane</location>
        <topology evidence="1">Multi-pass membrane protein</topology>
    </subcellularLocation>
</comment>
<evidence type="ECO:0000256" key="13">
    <source>
        <dbReference type="ARBA" id="ARBA00023136"/>
    </source>
</evidence>
<keyword evidence="12" id="KW-0129">CBS domain</keyword>
<evidence type="ECO:0000256" key="11">
    <source>
        <dbReference type="ARBA" id="ARBA00023049"/>
    </source>
</evidence>
<dbReference type="Gene3D" id="3.10.580.10">
    <property type="entry name" value="CBS-domain"/>
    <property type="match status" value="1"/>
</dbReference>
<comment type="caution">
    <text evidence="17">The sequence shown here is derived from an EMBL/GenBank/DDBJ whole genome shotgun (WGS) entry which is preliminary data.</text>
</comment>
<evidence type="ECO:0000256" key="14">
    <source>
        <dbReference type="PIRNR" id="PIRNR006404"/>
    </source>
</evidence>
<keyword evidence="5 14" id="KW-0812">Transmembrane</keyword>
<organism evidence="17 18">
    <name type="scientific">Gaetbulibacter aestuarii</name>
    <dbReference type="NCBI Taxonomy" id="1502358"/>
    <lineage>
        <taxon>Bacteria</taxon>
        <taxon>Pseudomonadati</taxon>
        <taxon>Bacteroidota</taxon>
        <taxon>Flavobacteriia</taxon>
        <taxon>Flavobacteriales</taxon>
        <taxon>Flavobacteriaceae</taxon>
        <taxon>Gaetbulibacter</taxon>
    </lineage>
</organism>
<dbReference type="PANTHER" id="PTHR39188:SF3">
    <property type="entry name" value="STAGE IV SPORULATION PROTEIN FB"/>
    <property type="match status" value="1"/>
</dbReference>
<evidence type="ECO:0000256" key="1">
    <source>
        <dbReference type="ARBA" id="ARBA00004651"/>
    </source>
</evidence>
<evidence type="ECO:0000256" key="5">
    <source>
        <dbReference type="ARBA" id="ARBA00022692"/>
    </source>
</evidence>
<evidence type="ECO:0000256" key="6">
    <source>
        <dbReference type="ARBA" id="ARBA00022723"/>
    </source>
</evidence>
<dbReference type="Proteomes" id="UP001610100">
    <property type="component" value="Unassembled WGS sequence"/>
</dbReference>
<evidence type="ECO:0000256" key="7">
    <source>
        <dbReference type="ARBA" id="ARBA00022737"/>
    </source>
</evidence>
<evidence type="ECO:0000256" key="2">
    <source>
        <dbReference type="ARBA" id="ARBA00007931"/>
    </source>
</evidence>
<feature type="transmembrane region" description="Helical" evidence="14">
    <location>
        <begin position="42"/>
        <end position="66"/>
    </location>
</feature>
<gene>
    <name evidence="17" type="ORF">V8G58_05310</name>
</gene>
<keyword evidence="3" id="KW-1003">Cell membrane</keyword>
<evidence type="ECO:0000256" key="12">
    <source>
        <dbReference type="ARBA" id="ARBA00023122"/>
    </source>
</evidence>
<dbReference type="InterPro" id="IPR046342">
    <property type="entry name" value="CBS_dom_sf"/>
</dbReference>
<dbReference type="PIRSF" id="PIRSF006404">
    <property type="entry name" value="UCP006404_Pept_M50_CBS"/>
    <property type="match status" value="1"/>
</dbReference>
<keyword evidence="13 14" id="KW-0472">Membrane</keyword>
<feature type="transmembrane region" description="Helical" evidence="14">
    <location>
        <begin position="140"/>
        <end position="165"/>
    </location>
</feature>
<name>A0ABW7MX13_9FLAO</name>
<dbReference type="GO" id="GO:0008233">
    <property type="term" value="F:peptidase activity"/>
    <property type="evidence" value="ECO:0007669"/>
    <property type="project" value="UniProtKB-KW"/>
</dbReference>
<feature type="domain" description="CBS" evidence="15">
    <location>
        <begin position="300"/>
        <end position="353"/>
    </location>
</feature>